<evidence type="ECO:0000313" key="2">
    <source>
        <dbReference type="Proteomes" id="UP001224890"/>
    </source>
</evidence>
<accession>A0AAJ0AFD5</accession>
<proteinExistence type="predicted"/>
<gene>
    <name evidence="1" type="ORF">BDP55DRAFT_717800</name>
</gene>
<dbReference type="EMBL" id="JAHMHR010000035">
    <property type="protein sequence ID" value="KAK1672855.1"/>
    <property type="molecule type" value="Genomic_DNA"/>
</dbReference>
<sequence length="236" mass="26360">MQLTAIRDGMPPSWLQIPTVHNRRDGSTDITTWALVTERRNCTSKGLDSDDTRKLSIPWAVRQDSTPCRSPSLFFDPQLRGPRFLQLGSHGLFCFEGPFCSGESQETKTVRYHRNCSEPIFIFFARTARTPSQLPALPGPFPFWLLSLLLSRPQDLVLTSVGQTLVGGVGCRTWREASSVSWYSYASKGQAVLAGSHLPHARRLAWHLQSRVLAFPFAQLCTMRATPLLGNVSTMP</sequence>
<reference evidence="1" key="1">
    <citation type="submission" date="2021-06" db="EMBL/GenBank/DDBJ databases">
        <title>Comparative genomics, transcriptomics and evolutionary studies reveal genomic signatures of adaptation to plant cell wall in hemibiotrophic fungi.</title>
        <authorList>
            <consortium name="DOE Joint Genome Institute"/>
            <person name="Baroncelli R."/>
            <person name="Diaz J.F."/>
            <person name="Benocci T."/>
            <person name="Peng M."/>
            <person name="Battaglia E."/>
            <person name="Haridas S."/>
            <person name="Andreopoulos W."/>
            <person name="Labutti K."/>
            <person name="Pangilinan J."/>
            <person name="Floch G.L."/>
            <person name="Makela M.R."/>
            <person name="Henrissat B."/>
            <person name="Grigoriev I.V."/>
            <person name="Crouch J.A."/>
            <person name="De Vries R.P."/>
            <person name="Sukno S.A."/>
            <person name="Thon M.R."/>
        </authorList>
    </citation>
    <scope>NUCLEOTIDE SEQUENCE</scope>
    <source>
        <strain evidence="1">CBS 193.32</strain>
    </source>
</reference>
<dbReference type="RefSeq" id="XP_060426858.1">
    <property type="nucleotide sequence ID" value="XM_060578385.1"/>
</dbReference>
<name>A0AAJ0AFD5_9PEZI</name>
<keyword evidence="2" id="KW-1185">Reference proteome</keyword>
<dbReference type="GeneID" id="85462911"/>
<organism evidence="1 2">
    <name type="scientific">Colletotrichum godetiae</name>
    <dbReference type="NCBI Taxonomy" id="1209918"/>
    <lineage>
        <taxon>Eukaryota</taxon>
        <taxon>Fungi</taxon>
        <taxon>Dikarya</taxon>
        <taxon>Ascomycota</taxon>
        <taxon>Pezizomycotina</taxon>
        <taxon>Sordariomycetes</taxon>
        <taxon>Hypocreomycetidae</taxon>
        <taxon>Glomerellales</taxon>
        <taxon>Glomerellaceae</taxon>
        <taxon>Colletotrichum</taxon>
        <taxon>Colletotrichum acutatum species complex</taxon>
    </lineage>
</organism>
<dbReference type="Proteomes" id="UP001224890">
    <property type="component" value="Unassembled WGS sequence"/>
</dbReference>
<comment type="caution">
    <text evidence="1">The sequence shown here is derived from an EMBL/GenBank/DDBJ whole genome shotgun (WGS) entry which is preliminary data.</text>
</comment>
<protein>
    <submittedName>
        <fullName evidence="1">Uncharacterized protein</fullName>
    </submittedName>
</protein>
<evidence type="ECO:0000313" key="1">
    <source>
        <dbReference type="EMBL" id="KAK1672855.1"/>
    </source>
</evidence>
<dbReference type="AlphaFoldDB" id="A0AAJ0AFD5"/>